<dbReference type="AlphaFoldDB" id="A0A858RBD0"/>
<accession>A0A858RBD0</accession>
<reference evidence="2" key="1">
    <citation type="submission" date="2020-04" db="EMBL/GenBank/DDBJ databases">
        <title>A desert anoxygenic phototrophic bacterium fixes CO2 using RubisCO under aerobic conditions.</title>
        <authorList>
            <person name="Tang K."/>
        </authorList>
    </citation>
    <scope>NUCLEOTIDE SEQUENCE [LARGE SCALE GENOMIC DNA]</scope>
    <source>
        <strain evidence="2">MIMtkB3</strain>
    </source>
</reference>
<evidence type="ECO:0000313" key="2">
    <source>
        <dbReference type="EMBL" id="QJE74472.1"/>
    </source>
</evidence>
<organism evidence="2 3">
    <name type="scientific">Aerophototrophica crusticola</name>
    <dbReference type="NCBI Taxonomy" id="1709002"/>
    <lineage>
        <taxon>Bacteria</taxon>
        <taxon>Pseudomonadati</taxon>
        <taxon>Pseudomonadota</taxon>
        <taxon>Alphaproteobacteria</taxon>
        <taxon>Rhodospirillales</taxon>
        <taxon>Rhodospirillaceae</taxon>
        <taxon>Aerophototrophica</taxon>
    </lineage>
</organism>
<keyword evidence="3" id="KW-1185">Reference proteome</keyword>
<feature type="compositionally biased region" description="Polar residues" evidence="1">
    <location>
        <begin position="54"/>
        <end position="64"/>
    </location>
</feature>
<feature type="region of interest" description="Disordered" evidence="1">
    <location>
        <begin position="44"/>
        <end position="64"/>
    </location>
</feature>
<gene>
    <name evidence="2" type="ORF">HHL28_16630</name>
</gene>
<dbReference type="EMBL" id="CP051775">
    <property type="protein sequence ID" value="QJE74472.1"/>
    <property type="molecule type" value="Genomic_DNA"/>
</dbReference>
<name>A0A858RBD0_9PROT</name>
<evidence type="ECO:0000256" key="1">
    <source>
        <dbReference type="SAM" id="MobiDB-lite"/>
    </source>
</evidence>
<dbReference type="KEGG" id="acru:HHL28_16630"/>
<sequence length="64" mass="6767">MTDTTAAPDTLAVSKTVTVEGSAAEADVQAQAQQFRDMGWQSVTVTAPKPPSQPDWTIQLTGFS</sequence>
<protein>
    <submittedName>
        <fullName evidence="2">Uncharacterized protein</fullName>
    </submittedName>
</protein>
<dbReference type="Proteomes" id="UP000501891">
    <property type="component" value="Chromosome"/>
</dbReference>
<proteinExistence type="predicted"/>
<evidence type="ECO:0000313" key="3">
    <source>
        <dbReference type="Proteomes" id="UP000501891"/>
    </source>
</evidence>